<reference evidence="4" key="1">
    <citation type="journal article" date="2019" name="Int. J. Syst. Evol. Microbiol.">
        <title>The Global Catalogue of Microorganisms (GCM) 10K type strain sequencing project: providing services to taxonomists for standard genome sequencing and annotation.</title>
        <authorList>
            <consortium name="The Broad Institute Genomics Platform"/>
            <consortium name="The Broad Institute Genome Sequencing Center for Infectious Disease"/>
            <person name="Wu L."/>
            <person name="Ma J."/>
        </authorList>
    </citation>
    <scope>NUCLEOTIDE SEQUENCE [LARGE SCALE GENOMIC DNA]</scope>
    <source>
        <strain evidence="4">JCM 4816</strain>
    </source>
</reference>
<dbReference type="Proteomes" id="UP001596174">
    <property type="component" value="Unassembled WGS sequence"/>
</dbReference>
<dbReference type="InterPro" id="IPR002347">
    <property type="entry name" value="SDR_fam"/>
</dbReference>
<evidence type="ECO:0000256" key="1">
    <source>
        <dbReference type="ARBA" id="ARBA00006484"/>
    </source>
</evidence>
<organism evidence="3 4">
    <name type="scientific">Streptacidiphilus monticola</name>
    <dbReference type="NCBI Taxonomy" id="2161674"/>
    <lineage>
        <taxon>Bacteria</taxon>
        <taxon>Bacillati</taxon>
        <taxon>Actinomycetota</taxon>
        <taxon>Actinomycetes</taxon>
        <taxon>Kitasatosporales</taxon>
        <taxon>Streptomycetaceae</taxon>
        <taxon>Streptacidiphilus</taxon>
    </lineage>
</organism>
<dbReference type="Gene3D" id="3.40.50.720">
    <property type="entry name" value="NAD(P)-binding Rossmann-like Domain"/>
    <property type="match status" value="1"/>
</dbReference>
<dbReference type="InterPro" id="IPR051122">
    <property type="entry name" value="SDR_DHRS6-like"/>
</dbReference>
<dbReference type="PANTHER" id="PTHR43477:SF1">
    <property type="entry name" value="DIHYDROANTICAPSIN 7-DEHYDROGENASE"/>
    <property type="match status" value="1"/>
</dbReference>
<dbReference type="EMBL" id="JBHSQJ010000150">
    <property type="protein sequence ID" value="MFC5911224.1"/>
    <property type="molecule type" value="Genomic_DNA"/>
</dbReference>
<sequence>MAIPTLSGKRIVVIGGSSGIGFSVAAHAAEEGAEVIIASSTQEKLDRALGRLPEQVRGRRLDVTDPAGVQAFFDEIGDYDHLAYTAGDPLQIKAFGDTDIDQAKAFFTVRYWGAFTAARFGAAGIRPGGSIVLSSGSAGARPGKGWAVAASITAASEALARALAVDLAPVRVNVVRPGPTRSELWEGSIPEPEELYRTFGEKLLVGRVGEVSEVAQTYLYLMRNGFSTGSTVTVDGGHFLS</sequence>
<protein>
    <submittedName>
        <fullName evidence="3">SDR family oxidoreductase</fullName>
    </submittedName>
</protein>
<comment type="similarity">
    <text evidence="1">Belongs to the short-chain dehydrogenases/reductases (SDR) family.</text>
</comment>
<dbReference type="InterPro" id="IPR036291">
    <property type="entry name" value="NAD(P)-bd_dom_sf"/>
</dbReference>
<dbReference type="PANTHER" id="PTHR43477">
    <property type="entry name" value="DIHYDROANTICAPSIN 7-DEHYDROGENASE"/>
    <property type="match status" value="1"/>
</dbReference>
<proteinExistence type="inferred from homology"/>
<evidence type="ECO:0000256" key="2">
    <source>
        <dbReference type="ARBA" id="ARBA00023002"/>
    </source>
</evidence>
<comment type="caution">
    <text evidence="3">The sequence shown here is derived from an EMBL/GenBank/DDBJ whole genome shotgun (WGS) entry which is preliminary data.</text>
</comment>
<gene>
    <name evidence="3" type="ORF">ACFP3V_28970</name>
</gene>
<dbReference type="PRINTS" id="PR00081">
    <property type="entry name" value="GDHRDH"/>
</dbReference>
<name>A0ABW1GC17_9ACTN</name>
<evidence type="ECO:0000313" key="4">
    <source>
        <dbReference type="Proteomes" id="UP001596174"/>
    </source>
</evidence>
<keyword evidence="4" id="KW-1185">Reference proteome</keyword>
<dbReference type="RefSeq" id="WP_380589802.1">
    <property type="nucleotide sequence ID" value="NZ_JBHSQJ010000150.1"/>
</dbReference>
<evidence type="ECO:0000313" key="3">
    <source>
        <dbReference type="EMBL" id="MFC5911224.1"/>
    </source>
</evidence>
<accession>A0ABW1GC17</accession>
<keyword evidence="2" id="KW-0560">Oxidoreductase</keyword>
<dbReference type="SUPFAM" id="SSF51735">
    <property type="entry name" value="NAD(P)-binding Rossmann-fold domains"/>
    <property type="match status" value="1"/>
</dbReference>
<dbReference type="Pfam" id="PF13561">
    <property type="entry name" value="adh_short_C2"/>
    <property type="match status" value="1"/>
</dbReference>